<feature type="region of interest" description="Disordered" evidence="1">
    <location>
        <begin position="123"/>
        <end position="200"/>
    </location>
</feature>
<gene>
    <name evidence="2" type="ORF">AVDCRST_MAG77-529</name>
</gene>
<feature type="non-terminal residue" evidence="2">
    <location>
        <position position="1"/>
    </location>
</feature>
<accession>A0A6J4H8G0</accession>
<feature type="region of interest" description="Disordered" evidence="1">
    <location>
        <begin position="80"/>
        <end position="99"/>
    </location>
</feature>
<feature type="region of interest" description="Disordered" evidence="1">
    <location>
        <begin position="1"/>
        <end position="46"/>
    </location>
</feature>
<organism evidence="2">
    <name type="scientific">uncultured Chloroflexota bacterium</name>
    <dbReference type="NCBI Taxonomy" id="166587"/>
    <lineage>
        <taxon>Bacteria</taxon>
        <taxon>Bacillati</taxon>
        <taxon>Chloroflexota</taxon>
        <taxon>environmental samples</taxon>
    </lineage>
</organism>
<evidence type="ECO:0000313" key="2">
    <source>
        <dbReference type="EMBL" id="CAA9217237.1"/>
    </source>
</evidence>
<reference evidence="2" key="1">
    <citation type="submission" date="2020-02" db="EMBL/GenBank/DDBJ databases">
        <authorList>
            <person name="Meier V. D."/>
        </authorList>
    </citation>
    <scope>NUCLEOTIDE SEQUENCE</scope>
    <source>
        <strain evidence="2">AVDCRST_MAG77</strain>
    </source>
</reference>
<feature type="compositionally biased region" description="Low complexity" evidence="1">
    <location>
        <begin position="123"/>
        <end position="134"/>
    </location>
</feature>
<sequence length="200" mass="21708">ADAGGGREGAPGRAGGVHQPDLAQRGGGPAAPGRQPGPAGHPSARGILAVGHRARAVPARRVRPPDSQYRAAVRARVAGHPAPEPRLLPGHRHRHAARWPGRLAVRSPRHHPRRRQWRRLRLPGLPAGPRLAGAQPHRRHPRARRRLSLRRRPVGRAPHPVRHLLGRPPLRLRGRRRGGPLPHRQEGHSAAAACRSAPAL</sequence>
<feature type="non-terminal residue" evidence="2">
    <location>
        <position position="200"/>
    </location>
</feature>
<dbReference type="AlphaFoldDB" id="A0A6J4H8G0"/>
<evidence type="ECO:0000256" key="1">
    <source>
        <dbReference type="SAM" id="MobiDB-lite"/>
    </source>
</evidence>
<feature type="compositionally biased region" description="Low complexity" evidence="1">
    <location>
        <begin position="31"/>
        <end position="40"/>
    </location>
</feature>
<feature type="compositionally biased region" description="Gly residues" evidence="1">
    <location>
        <begin position="1"/>
        <end position="15"/>
    </location>
</feature>
<feature type="compositionally biased region" description="Basic residues" evidence="1">
    <location>
        <begin position="136"/>
        <end position="178"/>
    </location>
</feature>
<protein>
    <submittedName>
        <fullName evidence="2">Uncharacterized protein</fullName>
    </submittedName>
</protein>
<dbReference type="EMBL" id="CADCTC010000018">
    <property type="protein sequence ID" value="CAA9217237.1"/>
    <property type="molecule type" value="Genomic_DNA"/>
</dbReference>
<name>A0A6J4H8G0_9CHLR</name>
<proteinExistence type="predicted"/>
<feature type="compositionally biased region" description="Low complexity" evidence="1">
    <location>
        <begin position="190"/>
        <end position="200"/>
    </location>
</feature>